<reference evidence="1" key="3">
    <citation type="submission" date="2023-04" db="EMBL/GenBank/DDBJ databases">
        <title>WGS assembly of Eucalyptus grandis.</title>
        <authorList>
            <person name="Myburg A."/>
            <person name="Grattapaglia D."/>
            <person name="Tuskan G."/>
            <person name="Hellsten U."/>
            <person name="Hayes R."/>
            <person name="Grimwood J."/>
            <person name="Jenkins J."/>
            <person name="Lindquist E."/>
            <person name="Tice H."/>
            <person name="Bauer D."/>
            <person name="Goodstein D."/>
            <person name="Dubchak I."/>
            <person name="Poliakov A."/>
            <person name="Mizrachi E."/>
            <person name="Kullan A."/>
            <person name="Hussey S."/>
            <person name="Pinard D."/>
            <person name="Van D."/>
            <person name="Singh P."/>
            <person name="Van J."/>
            <person name="Silva-Junior O."/>
            <person name="Togawa R."/>
            <person name="Pappas M."/>
            <person name="Faria D."/>
            <person name="Sansaloni C."/>
            <person name="Petroli C."/>
            <person name="Yang X."/>
            <person name="Ranjan P."/>
            <person name="Tschaplinski T."/>
            <person name="Ye C."/>
            <person name="Li T."/>
            <person name="Sterck L."/>
            <person name="Vanneste K."/>
            <person name="Murat F."/>
            <person name="Soler M."/>
            <person name="Clemente H."/>
            <person name="Saidi N."/>
            <person name="Cassan-Wang H."/>
            <person name="Dunand C."/>
            <person name="Hefer C."/>
            <person name="Bornberg-Bauer E."/>
            <person name="Kersting A."/>
            <person name="Vining K."/>
            <person name="Amarasinghe V."/>
            <person name="Ranik M."/>
            <person name="Naithani S."/>
            <person name="Elser J."/>
            <person name="Boyd A."/>
            <person name="Liston A."/>
            <person name="Spatafora J."/>
            <person name="Dharmwardhana P."/>
            <person name="Raja R."/>
            <person name="Sullivan C."/>
            <person name="Romanel E."/>
            <person name="Alves-Ferreira M."/>
            <person name="Kulheim C."/>
            <person name="Foley W."/>
            <person name="Carocha V."/>
            <person name="Paiva J."/>
            <person name="Kudrna D."/>
            <person name="Brommonschenkel S."/>
            <person name="Pasquali G."/>
            <person name="Byrne M."/>
            <person name="Rigault P."/>
            <person name="Tibbits J."/>
            <person name="Spokevicius A."/>
            <person name="Jones R."/>
            <person name="Steane D."/>
            <person name="Vaillancourt R."/>
            <person name="Potts B."/>
            <person name="Joubert F."/>
            <person name="Barry K."/>
            <person name="Pappas G."/>
            <person name="Strauss S."/>
            <person name="Jaiswal P."/>
            <person name="Grima-Pettenati J."/>
            <person name="Salse J."/>
            <person name="Van D."/>
            <person name="Rokhsar D."/>
            <person name="Schmutz J."/>
        </authorList>
    </citation>
    <scope>NUCLEOTIDE SEQUENCE</scope>
    <source>
        <tissue evidence="1">Leaf extractions</tissue>
    </source>
</reference>
<dbReference type="EMBL" id="MU848268">
    <property type="protein sequence ID" value="KAK2633181.1"/>
    <property type="molecule type" value="Genomic_DNA"/>
</dbReference>
<dbReference type="Gramene" id="KCW45773">
    <property type="protein sequence ID" value="KCW45773"/>
    <property type="gene ID" value="EUGRSUZ_L00414"/>
</dbReference>
<dbReference type="AlphaFoldDB" id="A0A058ZVD3"/>
<protein>
    <submittedName>
        <fullName evidence="2">Uncharacterized protein</fullName>
    </submittedName>
</protein>
<accession>A0A058ZVD3</accession>
<reference evidence="2" key="1">
    <citation type="submission" date="2013-07" db="EMBL/GenBank/DDBJ databases">
        <title>The genome of Eucalyptus grandis.</title>
        <authorList>
            <person name="Schmutz J."/>
            <person name="Hayes R."/>
            <person name="Myburg A."/>
            <person name="Tuskan G."/>
            <person name="Grattapaglia D."/>
            <person name="Rokhsar D.S."/>
        </authorList>
    </citation>
    <scope>NUCLEOTIDE SEQUENCE</scope>
    <source>
        <tissue evidence="2">Leaf extractions</tissue>
    </source>
</reference>
<gene>
    <name evidence="2" type="ORF">EUGRSUZ_L00414</name>
</gene>
<proteinExistence type="predicted"/>
<dbReference type="InParanoid" id="A0A058ZVD3"/>
<keyword evidence="3" id="KW-1185">Reference proteome</keyword>
<dbReference type="Proteomes" id="UP000030711">
    <property type="component" value="Unassembled WGS sequence"/>
</dbReference>
<sequence length="86" mass="9416">MAFTSEAKNAPQSKTPNSCGYKFPFSKGDYYFAEVSSAALFCRIIPASQEMLLPHHCFPASKEMLLVTPTQGVGPLQRVASILDVF</sequence>
<reference evidence="1" key="4">
    <citation type="submission" date="2023-07" db="EMBL/GenBank/DDBJ databases">
        <authorList>
            <person name="Myburg A.A."/>
            <person name="Grattapaglia D."/>
            <person name="Tuskan G.A."/>
            <person name="Hellsten U."/>
            <person name="Hayes R.D."/>
            <person name="Grimwood J."/>
            <person name="Jenkins J."/>
            <person name="Lindquist E."/>
            <person name="Tice H."/>
            <person name="Bauer D."/>
            <person name="Goodstein D.M."/>
            <person name="Dubchak I."/>
            <person name="Poliakov A."/>
            <person name="Mizrachi E."/>
            <person name="Kullan A.R."/>
            <person name="Hussey S.G."/>
            <person name="Pinard D."/>
            <person name="Van D.M."/>
            <person name="Singh P."/>
            <person name="Van J.I."/>
            <person name="Silva-Junior O.B."/>
            <person name="Togawa R.C."/>
            <person name="Pappas M.R."/>
            <person name="Faria D.A."/>
            <person name="Sansaloni C.P."/>
            <person name="Petroli C.D."/>
            <person name="Yang X."/>
            <person name="Ranjan P."/>
            <person name="Tschaplinski T.J."/>
            <person name="Ye C.Y."/>
            <person name="Li T."/>
            <person name="Sterck L."/>
            <person name="Vanneste K."/>
            <person name="Murat F."/>
            <person name="Soler M."/>
            <person name="Clemente H.S."/>
            <person name="Saidi N."/>
            <person name="Cassan-Wang H."/>
            <person name="Dunand C."/>
            <person name="Hefer C.A."/>
            <person name="Bornberg-Bauer E."/>
            <person name="Kersting A.R."/>
            <person name="Vining K."/>
            <person name="Amarasinghe V."/>
            <person name="Ranik M."/>
            <person name="Naithani S."/>
            <person name="Elser J."/>
            <person name="Boyd A.E."/>
            <person name="Liston A."/>
            <person name="Spatafora J.W."/>
            <person name="Dharmwardhana P."/>
            <person name="Raja R."/>
            <person name="Sullivan C."/>
            <person name="Romanel E."/>
            <person name="Alves-Ferreira M."/>
            <person name="Kulheim C."/>
            <person name="Foley W."/>
            <person name="Carocha V."/>
            <person name="Paiva J."/>
            <person name="Kudrna D."/>
            <person name="Brommonschenkel S.H."/>
            <person name="Pasquali G."/>
            <person name="Byrne M."/>
            <person name="Rigault P."/>
            <person name="Tibbits J."/>
            <person name="Spokevicius A."/>
            <person name="Jones R.C."/>
            <person name="Steane D.A."/>
            <person name="Vaillancourt R.E."/>
            <person name="Potts B.M."/>
            <person name="Joubert F."/>
            <person name="Barry K."/>
            <person name="Pappas G.J."/>
            <person name="Strauss S.H."/>
            <person name="Jaiswal P."/>
            <person name="Grima-Pettenati J."/>
            <person name="Salse J."/>
            <person name="Van D.P."/>
            <person name="Rokhsar D.S."/>
            <person name="Schmutz J."/>
        </authorList>
    </citation>
    <scope>NUCLEOTIDE SEQUENCE</scope>
    <source>
        <tissue evidence="1">Leaf extractions</tissue>
    </source>
</reference>
<evidence type="ECO:0000313" key="2">
    <source>
        <dbReference type="EMBL" id="KCW45773.1"/>
    </source>
</evidence>
<organism evidence="2">
    <name type="scientific">Eucalyptus grandis</name>
    <name type="common">Flooded gum</name>
    <dbReference type="NCBI Taxonomy" id="71139"/>
    <lineage>
        <taxon>Eukaryota</taxon>
        <taxon>Viridiplantae</taxon>
        <taxon>Streptophyta</taxon>
        <taxon>Embryophyta</taxon>
        <taxon>Tracheophyta</taxon>
        <taxon>Spermatophyta</taxon>
        <taxon>Magnoliopsida</taxon>
        <taxon>eudicotyledons</taxon>
        <taxon>Gunneridae</taxon>
        <taxon>Pentapetalae</taxon>
        <taxon>rosids</taxon>
        <taxon>malvids</taxon>
        <taxon>Myrtales</taxon>
        <taxon>Myrtaceae</taxon>
        <taxon>Myrtoideae</taxon>
        <taxon>Eucalypteae</taxon>
        <taxon>Eucalyptus</taxon>
    </lineage>
</organism>
<name>A0A058ZVD3_EUCGR</name>
<evidence type="ECO:0000313" key="3">
    <source>
        <dbReference type="Proteomes" id="UP000030711"/>
    </source>
</evidence>
<evidence type="ECO:0000313" key="1">
    <source>
        <dbReference type="EMBL" id="KAK2633181.1"/>
    </source>
</evidence>
<dbReference type="EMBL" id="KK198778">
    <property type="protein sequence ID" value="KCW45773.1"/>
    <property type="molecule type" value="Genomic_DNA"/>
</dbReference>
<reference evidence="1" key="2">
    <citation type="journal article" date="2014" name="Nature">
        <title>The genome of Eucalyptus grandis.</title>
        <authorList>
            <person name="Myburg A.A."/>
            <person name="Grattapaglia D."/>
            <person name="Tuskan G.A."/>
            <person name="Hellsten U."/>
            <person name="Hayes R.D."/>
            <person name="Grimwood J."/>
            <person name="Jenkins J."/>
            <person name="Lindquist E."/>
            <person name="Tice H."/>
            <person name="Bauer D."/>
            <person name="Goodstein D.M."/>
            <person name="Dubchak I."/>
            <person name="Poliakov A."/>
            <person name="Mizrachi E."/>
            <person name="Kullan A.R."/>
            <person name="Hussey S.G."/>
            <person name="Pinard D."/>
            <person name="van der Merwe K."/>
            <person name="Singh P."/>
            <person name="van Jaarsveld I."/>
            <person name="Silva-Junior O.B."/>
            <person name="Togawa R.C."/>
            <person name="Pappas M.R."/>
            <person name="Faria D.A."/>
            <person name="Sansaloni C.P."/>
            <person name="Petroli C.D."/>
            <person name="Yang X."/>
            <person name="Ranjan P."/>
            <person name="Tschaplinski T.J."/>
            <person name="Ye C.Y."/>
            <person name="Li T."/>
            <person name="Sterck L."/>
            <person name="Vanneste K."/>
            <person name="Murat F."/>
            <person name="Soler M."/>
            <person name="Clemente H.S."/>
            <person name="Saidi N."/>
            <person name="Cassan-Wang H."/>
            <person name="Dunand C."/>
            <person name="Hefer C.A."/>
            <person name="Bornberg-Bauer E."/>
            <person name="Kersting A.R."/>
            <person name="Vining K."/>
            <person name="Amarasinghe V."/>
            <person name="Ranik M."/>
            <person name="Naithani S."/>
            <person name="Elser J."/>
            <person name="Boyd A.E."/>
            <person name="Liston A."/>
            <person name="Spatafora J.W."/>
            <person name="Dharmwardhana P."/>
            <person name="Raja R."/>
            <person name="Sullivan C."/>
            <person name="Romanel E."/>
            <person name="Alves-Ferreira M."/>
            <person name="Kulheim C."/>
            <person name="Foley W."/>
            <person name="Carocha V."/>
            <person name="Paiva J."/>
            <person name="Kudrna D."/>
            <person name="Brommonschenkel S.H."/>
            <person name="Pasquali G."/>
            <person name="Byrne M."/>
            <person name="Rigault P."/>
            <person name="Tibbits J."/>
            <person name="Spokevicius A."/>
            <person name="Jones R.C."/>
            <person name="Steane D.A."/>
            <person name="Vaillancourt R.E."/>
            <person name="Potts B.M."/>
            <person name="Joubert F."/>
            <person name="Barry K."/>
            <person name="Pappas G.J."/>
            <person name="Strauss S.H."/>
            <person name="Jaiswal P."/>
            <person name="Grima-Pettenati J."/>
            <person name="Salse J."/>
            <person name="Van de Peer Y."/>
            <person name="Rokhsar D.S."/>
            <person name="Schmutz J."/>
        </authorList>
    </citation>
    <scope>NUCLEOTIDE SEQUENCE</scope>
    <source>
        <tissue evidence="1">Leaf extractions</tissue>
    </source>
</reference>